<keyword evidence="2" id="KW-1185">Reference proteome</keyword>
<comment type="caution">
    <text evidence="1">The sequence shown here is derived from an EMBL/GenBank/DDBJ whole genome shotgun (WGS) entry which is preliminary data.</text>
</comment>
<dbReference type="AlphaFoldDB" id="A0A261FCF4"/>
<dbReference type="EMBL" id="MWWU01000001">
    <property type="protein sequence ID" value="OZG56822.1"/>
    <property type="molecule type" value="Genomic_DNA"/>
</dbReference>
<dbReference type="Proteomes" id="UP000228976">
    <property type="component" value="Unassembled WGS sequence"/>
</dbReference>
<reference evidence="1 2" key="1">
    <citation type="journal article" date="2017" name="BMC Genomics">
        <title>Comparative genomic and phylogenomic analyses of the Bifidobacteriaceae family.</title>
        <authorList>
            <person name="Lugli G.A."/>
            <person name="Milani C."/>
            <person name="Turroni F."/>
            <person name="Duranti S."/>
            <person name="Mancabelli L."/>
            <person name="Mangifesta M."/>
            <person name="Ferrario C."/>
            <person name="Modesto M."/>
            <person name="Mattarelli P."/>
            <person name="Jiri K."/>
            <person name="van Sinderen D."/>
            <person name="Ventura M."/>
        </authorList>
    </citation>
    <scope>NUCLEOTIDE SEQUENCE [LARGE SCALE GENOMIC DNA]</scope>
    <source>
        <strain evidence="1 2">LMG 21773</strain>
    </source>
</reference>
<name>A0A261FCF4_9BIFI</name>
<evidence type="ECO:0000313" key="1">
    <source>
        <dbReference type="EMBL" id="OZG56822.1"/>
    </source>
</evidence>
<proteinExistence type="predicted"/>
<evidence type="ECO:0000313" key="2">
    <source>
        <dbReference type="Proteomes" id="UP000228976"/>
    </source>
</evidence>
<gene>
    <name evidence="1" type="ORF">AEAE_0131</name>
</gene>
<organism evidence="1 2">
    <name type="scientific">Aeriscardovia aeriphila</name>
    <dbReference type="NCBI Taxonomy" id="218139"/>
    <lineage>
        <taxon>Bacteria</taxon>
        <taxon>Bacillati</taxon>
        <taxon>Actinomycetota</taxon>
        <taxon>Actinomycetes</taxon>
        <taxon>Bifidobacteriales</taxon>
        <taxon>Bifidobacteriaceae</taxon>
        <taxon>Aeriscardovia</taxon>
    </lineage>
</organism>
<sequence>MEQCSIHNTIVAAVSFVFFFNPPNVITFA</sequence>
<accession>A0A261FCF4</accession>
<protein>
    <submittedName>
        <fullName evidence="1">Uncharacterized protein</fullName>
    </submittedName>
</protein>